<feature type="region of interest" description="Disordered" evidence="5">
    <location>
        <begin position="362"/>
        <end position="383"/>
    </location>
</feature>
<dbReference type="Proteomes" id="UP000620075">
    <property type="component" value="Unassembled WGS sequence"/>
</dbReference>
<reference evidence="6 7" key="1">
    <citation type="submission" date="2020-10" db="EMBL/GenBank/DDBJ databases">
        <title>Ca. Dormibacterota MAGs.</title>
        <authorList>
            <person name="Montgomery K."/>
        </authorList>
    </citation>
    <scope>NUCLEOTIDE SEQUENCE [LARGE SCALE GENOMIC DNA]</scope>
    <source>
        <strain evidence="6">SC8811_S16_3</strain>
    </source>
</reference>
<feature type="region of interest" description="Disordered" evidence="5">
    <location>
        <begin position="1"/>
        <end position="26"/>
    </location>
</feature>
<dbReference type="RefSeq" id="WP_338179013.1">
    <property type="nucleotide sequence ID" value="NZ_JAEKNQ010000035.1"/>
</dbReference>
<evidence type="ECO:0000256" key="4">
    <source>
        <dbReference type="RuleBase" id="RU003684"/>
    </source>
</evidence>
<evidence type="ECO:0000256" key="1">
    <source>
        <dbReference type="ARBA" id="ARBA00009227"/>
    </source>
</evidence>
<sequence>MSKRYGDAWRTRRDRSSDRAREPGPVDLRRYELNPAWTGIPTFMQTPMCLTPEDLRAAAADVAVLGAPMDCGGGQRGAALGPRAIRSAERYLPAPAALMNHLHVRLEPFKVLTVVDYGDAAVDPFSIEASMPTIRELVREVADTGAVPIVLGGDHSILWPDAAACADVYAAGKVGVVHFDAHADCSKAYMGHSVTHGTPIRRLIEDEHIPGRNFVQIGLRGYYPDNELLDWMREQGMRSHFMAEVERYGLDRVVELAVNEALQGPEYLYLSFDIDVLDPAYAPGTGTPEPGGFTTREMFPVIRRLCHEAHVVGFEVVEVAPNLDHGYTTALNANRVVVEAITGLAMRKQKLPGVQYLDSVTAGDEAFPRPRPSFNQPTQEDNG</sequence>
<dbReference type="GO" id="GO:0046872">
    <property type="term" value="F:metal ion binding"/>
    <property type="evidence" value="ECO:0007669"/>
    <property type="project" value="UniProtKB-KW"/>
</dbReference>
<name>A0A934KD57_9BACT</name>
<evidence type="ECO:0000256" key="3">
    <source>
        <dbReference type="ARBA" id="ARBA00022801"/>
    </source>
</evidence>
<dbReference type="PROSITE" id="PS01053">
    <property type="entry name" value="ARGINASE_1"/>
    <property type="match status" value="1"/>
</dbReference>
<dbReference type="Gene3D" id="3.40.800.10">
    <property type="entry name" value="Ureohydrolase domain"/>
    <property type="match status" value="1"/>
</dbReference>
<dbReference type="InterPro" id="IPR020855">
    <property type="entry name" value="Ureohydrolase_Mn_BS"/>
</dbReference>
<accession>A0A934KD57</accession>
<dbReference type="AlphaFoldDB" id="A0A934KD57"/>
<keyword evidence="3 4" id="KW-0378">Hydrolase</keyword>
<dbReference type="SUPFAM" id="SSF52768">
    <property type="entry name" value="Arginase/deacetylase"/>
    <property type="match status" value="1"/>
</dbReference>
<protein>
    <submittedName>
        <fullName evidence="6">Agmatinase family protein</fullName>
    </submittedName>
</protein>
<evidence type="ECO:0000313" key="7">
    <source>
        <dbReference type="Proteomes" id="UP000620075"/>
    </source>
</evidence>
<dbReference type="PANTHER" id="PTHR11358">
    <property type="entry name" value="ARGINASE/AGMATINASE"/>
    <property type="match status" value="1"/>
</dbReference>
<dbReference type="InterPro" id="IPR023696">
    <property type="entry name" value="Ureohydrolase_dom_sf"/>
</dbReference>
<dbReference type="PRINTS" id="PR00116">
    <property type="entry name" value="ARGINASE"/>
</dbReference>
<evidence type="ECO:0000313" key="6">
    <source>
        <dbReference type="EMBL" id="MBJ7603269.1"/>
    </source>
</evidence>
<dbReference type="CDD" id="cd09990">
    <property type="entry name" value="Agmatinase-like"/>
    <property type="match status" value="1"/>
</dbReference>
<dbReference type="GO" id="GO:0033389">
    <property type="term" value="P:putrescine biosynthetic process from arginine, via agmatine"/>
    <property type="evidence" value="ECO:0007669"/>
    <property type="project" value="TreeGrafter"/>
</dbReference>
<dbReference type="InterPro" id="IPR006035">
    <property type="entry name" value="Ureohydrolase"/>
</dbReference>
<dbReference type="Pfam" id="PF00491">
    <property type="entry name" value="Arginase"/>
    <property type="match status" value="1"/>
</dbReference>
<comment type="similarity">
    <text evidence="1">Belongs to the arginase family. Agmatinase subfamily.</text>
</comment>
<feature type="compositionally biased region" description="Polar residues" evidence="5">
    <location>
        <begin position="373"/>
        <end position="383"/>
    </location>
</feature>
<keyword evidence="2" id="KW-0479">Metal-binding</keyword>
<gene>
    <name evidence="6" type="ORF">JF888_08800</name>
</gene>
<dbReference type="GO" id="GO:0008783">
    <property type="term" value="F:agmatinase activity"/>
    <property type="evidence" value="ECO:0007669"/>
    <property type="project" value="TreeGrafter"/>
</dbReference>
<dbReference type="EMBL" id="JAEKNQ010000035">
    <property type="protein sequence ID" value="MBJ7603269.1"/>
    <property type="molecule type" value="Genomic_DNA"/>
</dbReference>
<proteinExistence type="inferred from homology"/>
<organism evidence="6 7">
    <name type="scientific">Candidatus Dormiibacter inghamiae</name>
    <dbReference type="NCBI Taxonomy" id="3127013"/>
    <lineage>
        <taxon>Bacteria</taxon>
        <taxon>Bacillati</taxon>
        <taxon>Candidatus Dormiibacterota</taxon>
        <taxon>Candidatus Dormibacteria</taxon>
        <taxon>Candidatus Dormibacterales</taxon>
        <taxon>Candidatus Dormibacteraceae</taxon>
        <taxon>Candidatus Dormiibacter</taxon>
    </lineage>
</organism>
<evidence type="ECO:0000256" key="2">
    <source>
        <dbReference type="ARBA" id="ARBA00022723"/>
    </source>
</evidence>
<comment type="caution">
    <text evidence="6">The sequence shown here is derived from an EMBL/GenBank/DDBJ whole genome shotgun (WGS) entry which is preliminary data.</text>
</comment>
<dbReference type="PANTHER" id="PTHR11358:SF26">
    <property type="entry name" value="GUANIDINO ACID HYDROLASE, MITOCHONDRIAL"/>
    <property type="match status" value="1"/>
</dbReference>
<dbReference type="PROSITE" id="PS51409">
    <property type="entry name" value="ARGINASE_2"/>
    <property type="match status" value="1"/>
</dbReference>
<evidence type="ECO:0000256" key="5">
    <source>
        <dbReference type="SAM" id="MobiDB-lite"/>
    </source>
</evidence>